<evidence type="ECO:0000313" key="1">
    <source>
        <dbReference type="EMBL" id="MBD8506552.1"/>
    </source>
</evidence>
<organism evidence="1 2">
    <name type="scientific">Lolliginicoccus lacisalsi</name>
    <dbReference type="NCBI Taxonomy" id="2742202"/>
    <lineage>
        <taxon>Bacteria</taxon>
        <taxon>Bacillati</taxon>
        <taxon>Actinomycetota</taxon>
        <taxon>Actinomycetes</taxon>
        <taxon>Mycobacteriales</taxon>
        <taxon>Hoyosellaceae</taxon>
        <taxon>Lolliginicoccus</taxon>
    </lineage>
</organism>
<gene>
    <name evidence="1" type="ORF">HT102_08645</name>
</gene>
<reference evidence="1" key="1">
    <citation type="submission" date="2020-09" db="EMBL/GenBank/DDBJ databases">
        <title>Hoyosella lacisalsi sp. nov., a halotolerant actinobacterium isolated from soil of Lake Gudzhirganskoe.</title>
        <authorList>
            <person name="Yang Q."/>
            <person name="Guo P.Y."/>
            <person name="Liu S.W."/>
            <person name="Li F.N."/>
            <person name="Sun C.H."/>
        </authorList>
    </citation>
    <scope>NUCLEOTIDE SEQUENCE</scope>
    <source>
        <strain evidence="1">G463</strain>
    </source>
</reference>
<dbReference type="EMBL" id="JACYWE010000004">
    <property type="protein sequence ID" value="MBD8506552.1"/>
    <property type="molecule type" value="Genomic_DNA"/>
</dbReference>
<dbReference type="SUPFAM" id="SSF55469">
    <property type="entry name" value="FMN-dependent nitroreductase-like"/>
    <property type="match status" value="1"/>
</dbReference>
<dbReference type="NCBIfam" id="NF047509">
    <property type="entry name" value="Rv3131_FMN_oxido"/>
    <property type="match status" value="1"/>
</dbReference>
<dbReference type="PANTHER" id="PTHR23026">
    <property type="entry name" value="NADPH NITROREDUCTASE"/>
    <property type="match status" value="1"/>
</dbReference>
<dbReference type="InterPro" id="IPR050627">
    <property type="entry name" value="Nitroreductase/BluB"/>
</dbReference>
<protein>
    <submittedName>
        <fullName evidence="1">NAD(P)H nitroreductase</fullName>
    </submittedName>
</protein>
<dbReference type="InterPro" id="IPR000415">
    <property type="entry name" value="Nitroreductase-like"/>
</dbReference>
<proteinExistence type="predicted"/>
<dbReference type="PANTHER" id="PTHR23026:SF123">
    <property type="entry name" value="NAD(P)H NITROREDUCTASE RV3131-RELATED"/>
    <property type="match status" value="1"/>
</dbReference>
<sequence>MTDEQSMQERILRNAVAAASRAPSVHNTQPWSWTLRGDRLDLFADPERQMQVADPTGRQMIISCGAMLHHLCVNLHDSGYDTTIERMPDAEDPQHLAAVTVARARYIDERNRALAKAILERRSDRRPLGALSTEVIEQLRASYHDDDVSAVPITSTGKDAFRHASEVAVAQRLHDEQYQRELSWWSGHYRLFEGVPRSSLVASGTKPTVPSGRDFPAGTLTSEHGQEDQAALFVLSTSGDTAEDWLRCGEAMSAMLLAATIEQLGACPVTHVTELEESRAIVREATASEDEMYRYPQVVIRIGERLDPAMPPQTGRRPLDEILQG</sequence>
<evidence type="ECO:0000313" key="2">
    <source>
        <dbReference type="Proteomes" id="UP000642993"/>
    </source>
</evidence>
<dbReference type="RefSeq" id="WP_192039015.1">
    <property type="nucleotide sequence ID" value="NZ_JACYWE010000004.1"/>
</dbReference>
<dbReference type="Gene3D" id="3.40.109.10">
    <property type="entry name" value="NADH Oxidase"/>
    <property type="match status" value="1"/>
</dbReference>
<keyword evidence="2" id="KW-1185">Reference proteome</keyword>
<dbReference type="Proteomes" id="UP000642993">
    <property type="component" value="Unassembled WGS sequence"/>
</dbReference>
<accession>A0A927JDB4</accession>
<dbReference type="GO" id="GO:0016491">
    <property type="term" value="F:oxidoreductase activity"/>
    <property type="evidence" value="ECO:0007669"/>
    <property type="project" value="InterPro"/>
</dbReference>
<name>A0A927JDB4_9ACTN</name>
<comment type="caution">
    <text evidence="1">The sequence shown here is derived from an EMBL/GenBank/DDBJ whole genome shotgun (WGS) entry which is preliminary data.</text>
</comment>
<dbReference type="AlphaFoldDB" id="A0A927JDB4"/>